<evidence type="ECO:0000313" key="6">
    <source>
        <dbReference type="Proteomes" id="UP001595075"/>
    </source>
</evidence>
<dbReference type="Pfam" id="PF00172">
    <property type="entry name" value="Zn_clus"/>
    <property type="match status" value="1"/>
</dbReference>
<feature type="compositionally biased region" description="Basic and acidic residues" evidence="3">
    <location>
        <begin position="770"/>
        <end position="787"/>
    </location>
</feature>
<evidence type="ECO:0000256" key="2">
    <source>
        <dbReference type="ARBA" id="ARBA00023242"/>
    </source>
</evidence>
<reference evidence="5 6" key="1">
    <citation type="journal article" date="2024" name="Commun. Biol.">
        <title>Comparative genomic analysis of thermophilic fungi reveals convergent evolutionary adaptations and gene losses.</title>
        <authorList>
            <person name="Steindorff A.S."/>
            <person name="Aguilar-Pontes M.V."/>
            <person name="Robinson A.J."/>
            <person name="Andreopoulos B."/>
            <person name="LaButti K."/>
            <person name="Kuo A."/>
            <person name="Mondo S."/>
            <person name="Riley R."/>
            <person name="Otillar R."/>
            <person name="Haridas S."/>
            <person name="Lipzen A."/>
            <person name="Grimwood J."/>
            <person name="Schmutz J."/>
            <person name="Clum A."/>
            <person name="Reid I.D."/>
            <person name="Moisan M.C."/>
            <person name="Butler G."/>
            <person name="Nguyen T.T.M."/>
            <person name="Dewar K."/>
            <person name="Conant G."/>
            <person name="Drula E."/>
            <person name="Henrissat B."/>
            <person name="Hansel C."/>
            <person name="Singer S."/>
            <person name="Hutchinson M.I."/>
            <person name="de Vries R.P."/>
            <person name="Natvig D.O."/>
            <person name="Powell A.J."/>
            <person name="Tsang A."/>
            <person name="Grigoriev I.V."/>
        </authorList>
    </citation>
    <scope>NUCLEOTIDE SEQUENCE [LARGE SCALE GENOMIC DNA]</scope>
    <source>
        <strain evidence="5 6">CBS 494.80</strain>
    </source>
</reference>
<evidence type="ECO:0000256" key="1">
    <source>
        <dbReference type="ARBA" id="ARBA00004123"/>
    </source>
</evidence>
<dbReference type="PROSITE" id="PS00463">
    <property type="entry name" value="ZN2_CY6_FUNGAL_1"/>
    <property type="match status" value="1"/>
</dbReference>
<dbReference type="CDD" id="cd00067">
    <property type="entry name" value="GAL4"/>
    <property type="match status" value="1"/>
</dbReference>
<feature type="domain" description="Zn(2)-C6 fungal-type" evidence="4">
    <location>
        <begin position="133"/>
        <end position="163"/>
    </location>
</feature>
<dbReference type="SUPFAM" id="SSF57701">
    <property type="entry name" value="Zn2/Cys6 DNA-binding domain"/>
    <property type="match status" value="1"/>
</dbReference>
<dbReference type="EMBL" id="JAZHXI010000018">
    <property type="protein sequence ID" value="KAL2061737.1"/>
    <property type="molecule type" value="Genomic_DNA"/>
</dbReference>
<gene>
    <name evidence="5" type="ORF">VTL71DRAFT_7115</name>
</gene>
<evidence type="ECO:0000256" key="3">
    <source>
        <dbReference type="SAM" id="MobiDB-lite"/>
    </source>
</evidence>
<dbReference type="SMART" id="SM00066">
    <property type="entry name" value="GAL4"/>
    <property type="match status" value="1"/>
</dbReference>
<sequence length="819" mass="92117">MVDKLWKLLREGAGKLACASRERNGPAPARHICALLPPCLPIKEIWTDPSCSATDRDYPAERVISHQQVASFETPLQRGSDSLKLLSSASSYADLQYLFGVQDTMMNPPKPNRNRRKSNPNPDQAKHRRTRSGCYTCRSRRVKCDETRPLCERCKKGSRECVYPETSTSAKASRSGSSGTLTLSSHESPESSSDESDDGVIRERLKAIPDEDEAPDDVSKYGMQQSSASQFVGGQKSMARHDSETPSLVQDKGASPTPSTEGSVGYGPHDVIAVSRLKRTGLPLSSPTDTLRSDWSHLPLDLQFYLTYFFENVTHLHYSLKFDSGNFLQTSFLDAALRNEPLLYAVVGFSAFQRTLHTTQGRIQDFLQYYNKAVSLLLTSLKRGERHTTGTLLAILQLATVEEFLGDWMNLFGHQKAAYEILTELYTPQTVMEKPMSRMILGWYMRFDVFAGLMGGFETVLSREWFSYAQDFFQYQVAREPDVLDWKIESAIAQHRLVATDMSLLFVKRGKQEISDEQFVTENNAIARRIEEWKSKMDPALQDPRFLVNDFSGARHLDPDDIVDPYMPGIIFNGPLWVMNVAIIDWYAIDMMHKYQTALTMQAQPSADLGAKAYATCQLFEAVEFWPGSPPGTVLACQASLGIACLFLPRDETHSMWARRKLATIESNGYIYPYTFRTKMADLFQDRSCMHWWLPNDENYPPIVRSIRKFVEERTSPAKTEPAEDLRDMKAIFASLKIDDGNSNSPSIKGEKEGESSQAEHRGSNLGVEVRAEGTIGHDPKSTDRDLPGTCAEGKLSARKAVRNAVLVHMATIDKTFIR</sequence>
<keyword evidence="2" id="KW-0539">Nucleus</keyword>
<accession>A0ABR4BVT1</accession>
<keyword evidence="6" id="KW-1185">Reference proteome</keyword>
<dbReference type="InterPro" id="IPR001138">
    <property type="entry name" value="Zn2Cys6_DnaBD"/>
</dbReference>
<dbReference type="InterPro" id="IPR021858">
    <property type="entry name" value="Fun_TF"/>
</dbReference>
<dbReference type="Pfam" id="PF11951">
    <property type="entry name" value="Fungal_trans_2"/>
    <property type="match status" value="1"/>
</dbReference>
<dbReference type="PANTHER" id="PTHR37534">
    <property type="entry name" value="TRANSCRIPTIONAL ACTIVATOR PROTEIN UGA3"/>
    <property type="match status" value="1"/>
</dbReference>
<dbReference type="InterPro" id="IPR036864">
    <property type="entry name" value="Zn2-C6_fun-type_DNA-bd_sf"/>
</dbReference>
<comment type="subcellular location">
    <subcellularLocation>
        <location evidence="1">Nucleus</location>
    </subcellularLocation>
</comment>
<feature type="region of interest" description="Disordered" evidence="3">
    <location>
        <begin position="738"/>
        <end position="789"/>
    </location>
</feature>
<dbReference type="PROSITE" id="PS50048">
    <property type="entry name" value="ZN2_CY6_FUNGAL_2"/>
    <property type="match status" value="1"/>
</dbReference>
<evidence type="ECO:0000313" key="5">
    <source>
        <dbReference type="EMBL" id="KAL2061737.1"/>
    </source>
</evidence>
<feature type="non-terminal residue" evidence="5">
    <location>
        <position position="819"/>
    </location>
</feature>
<feature type="compositionally biased region" description="Basic and acidic residues" evidence="3">
    <location>
        <begin position="749"/>
        <end position="763"/>
    </location>
</feature>
<organism evidence="5 6">
    <name type="scientific">Oculimacula yallundae</name>
    <dbReference type="NCBI Taxonomy" id="86028"/>
    <lineage>
        <taxon>Eukaryota</taxon>
        <taxon>Fungi</taxon>
        <taxon>Dikarya</taxon>
        <taxon>Ascomycota</taxon>
        <taxon>Pezizomycotina</taxon>
        <taxon>Leotiomycetes</taxon>
        <taxon>Helotiales</taxon>
        <taxon>Ploettnerulaceae</taxon>
        <taxon>Oculimacula</taxon>
    </lineage>
</organism>
<dbReference type="Gene3D" id="4.10.240.10">
    <property type="entry name" value="Zn(2)-C6 fungal-type DNA-binding domain"/>
    <property type="match status" value="1"/>
</dbReference>
<comment type="caution">
    <text evidence="5">The sequence shown here is derived from an EMBL/GenBank/DDBJ whole genome shotgun (WGS) entry which is preliminary data.</text>
</comment>
<dbReference type="PANTHER" id="PTHR37534:SF10">
    <property type="entry name" value="ZN(II)2CYS6 TRANSCRIPTION FACTOR (EUROFUNG)"/>
    <property type="match status" value="1"/>
</dbReference>
<feature type="compositionally biased region" description="Basic and acidic residues" evidence="3">
    <location>
        <begin position="199"/>
        <end position="209"/>
    </location>
</feature>
<feature type="region of interest" description="Disordered" evidence="3">
    <location>
        <begin position="162"/>
        <end position="266"/>
    </location>
</feature>
<feature type="region of interest" description="Disordered" evidence="3">
    <location>
        <begin position="103"/>
        <end position="132"/>
    </location>
</feature>
<feature type="compositionally biased region" description="Polar residues" evidence="3">
    <location>
        <begin position="222"/>
        <end position="232"/>
    </location>
</feature>
<evidence type="ECO:0000259" key="4">
    <source>
        <dbReference type="PROSITE" id="PS50048"/>
    </source>
</evidence>
<protein>
    <recommendedName>
        <fullName evidence="4">Zn(2)-C6 fungal-type domain-containing protein</fullName>
    </recommendedName>
</protein>
<feature type="compositionally biased region" description="Low complexity" evidence="3">
    <location>
        <begin position="166"/>
        <end position="186"/>
    </location>
</feature>
<dbReference type="Proteomes" id="UP001595075">
    <property type="component" value="Unassembled WGS sequence"/>
</dbReference>
<proteinExistence type="predicted"/>
<name>A0ABR4BVT1_9HELO</name>